<evidence type="ECO:0000313" key="1">
    <source>
        <dbReference type="EMBL" id="QPI51319.1"/>
    </source>
</evidence>
<dbReference type="Pfam" id="PF10049">
    <property type="entry name" value="DUF2283"/>
    <property type="match status" value="1"/>
</dbReference>
<gene>
    <name evidence="1" type="ORF">IV454_07295</name>
</gene>
<dbReference type="EMBL" id="CP065053">
    <property type="protein sequence ID" value="QPI51319.1"/>
    <property type="molecule type" value="Genomic_DNA"/>
</dbReference>
<keyword evidence="2" id="KW-1185">Reference proteome</keyword>
<reference evidence="1 2" key="1">
    <citation type="submission" date="2020-11" db="EMBL/GenBank/DDBJ databases">
        <authorList>
            <person name="Sun Q."/>
        </authorList>
    </citation>
    <scope>NUCLEOTIDE SEQUENCE [LARGE SCALE GENOMIC DNA]</scope>
    <source>
        <strain evidence="1 2">P8398</strain>
    </source>
</reference>
<sequence length="80" mass="8904">MANGKIELKIAETDLQEDPEYDPEDDSLVAYLSLPDHPGENTSGCVKKMVRLSDLIDYQGVDIYMDFDAAGRLIGIEILE</sequence>
<proteinExistence type="predicted"/>
<dbReference type="Proteomes" id="UP000662888">
    <property type="component" value="Chromosome"/>
</dbReference>
<dbReference type="RefSeq" id="WP_206090927.1">
    <property type="nucleotide sequence ID" value="NZ_CP065053.1"/>
</dbReference>
<protein>
    <submittedName>
        <fullName evidence="1">DUF2283 domain-containing protein</fullName>
    </submittedName>
</protein>
<evidence type="ECO:0000313" key="2">
    <source>
        <dbReference type="Proteomes" id="UP000662888"/>
    </source>
</evidence>
<dbReference type="InterPro" id="IPR019270">
    <property type="entry name" value="DUF2283"/>
</dbReference>
<name>A0AA49A9E3_9BURK</name>
<organism evidence="1 2">
    <name type="scientific">Massilia antarctica</name>
    <dbReference type="NCBI Taxonomy" id="2765360"/>
    <lineage>
        <taxon>Bacteria</taxon>
        <taxon>Pseudomonadati</taxon>
        <taxon>Pseudomonadota</taxon>
        <taxon>Betaproteobacteria</taxon>
        <taxon>Burkholderiales</taxon>
        <taxon>Oxalobacteraceae</taxon>
        <taxon>Telluria group</taxon>
        <taxon>Massilia</taxon>
    </lineage>
</organism>
<accession>A0AA49A9E3</accession>